<feature type="transmembrane region" description="Helical" evidence="1">
    <location>
        <begin position="19"/>
        <end position="35"/>
    </location>
</feature>
<feature type="transmembrane region" description="Helical" evidence="1">
    <location>
        <begin position="41"/>
        <end position="67"/>
    </location>
</feature>
<proteinExistence type="predicted"/>
<keyword evidence="1" id="KW-1133">Transmembrane helix</keyword>
<sequence length="174" mass="19568">MADRSIEVFKEMSVSMQKFDYFVLGISIALFAYLGKDYSPVGLGINVGTVELIALTALFISIVFGYFRLKCDLTIKSLNFSVLSLGEKRGALTEALQTPTQKYNAETGDVINPHKARLEIDVIKKIIDENLVLMKSKQDNSVWLLRFRDLFLAVGFLCLLITKYLDLILSWTSA</sequence>
<name>A0A4Y8W8W4_9VIBR</name>
<organism evidence="2 3">
    <name type="scientific">Vibrio ouci</name>
    <dbReference type="NCBI Taxonomy" id="2499078"/>
    <lineage>
        <taxon>Bacteria</taxon>
        <taxon>Pseudomonadati</taxon>
        <taxon>Pseudomonadota</taxon>
        <taxon>Gammaproteobacteria</taxon>
        <taxon>Vibrionales</taxon>
        <taxon>Vibrionaceae</taxon>
        <taxon>Vibrio</taxon>
    </lineage>
</organism>
<protein>
    <submittedName>
        <fullName evidence="2">Uncharacterized protein</fullName>
    </submittedName>
</protein>
<accession>A0A4Y8W8W4</accession>
<dbReference type="EMBL" id="SATR01000073">
    <property type="protein sequence ID" value="TFH89382.1"/>
    <property type="molecule type" value="Genomic_DNA"/>
</dbReference>
<dbReference type="OrthoDB" id="6402151at2"/>
<dbReference type="RefSeq" id="WP_134837443.1">
    <property type="nucleotide sequence ID" value="NZ_SATR01000073.1"/>
</dbReference>
<evidence type="ECO:0000313" key="2">
    <source>
        <dbReference type="EMBL" id="TFH89382.1"/>
    </source>
</evidence>
<reference evidence="2 3" key="1">
    <citation type="submission" date="2019-01" db="EMBL/GenBank/DDBJ databases">
        <title>Vibrio BEI176 sp. nov, a marine bacterium isolated from China: eastern marignal seas.</title>
        <authorList>
            <person name="Li B."/>
        </authorList>
    </citation>
    <scope>NUCLEOTIDE SEQUENCE [LARGE SCALE GENOMIC DNA]</scope>
    <source>
        <strain evidence="2 3">BEI176</strain>
    </source>
</reference>
<evidence type="ECO:0000256" key="1">
    <source>
        <dbReference type="SAM" id="Phobius"/>
    </source>
</evidence>
<comment type="caution">
    <text evidence="2">The sequence shown here is derived from an EMBL/GenBank/DDBJ whole genome shotgun (WGS) entry which is preliminary data.</text>
</comment>
<dbReference type="Proteomes" id="UP000297753">
    <property type="component" value="Unassembled WGS sequence"/>
</dbReference>
<dbReference type="AlphaFoldDB" id="A0A4Y8W8W4"/>
<evidence type="ECO:0000313" key="3">
    <source>
        <dbReference type="Proteomes" id="UP000297753"/>
    </source>
</evidence>
<keyword evidence="1" id="KW-0472">Membrane</keyword>
<feature type="transmembrane region" description="Helical" evidence="1">
    <location>
        <begin position="150"/>
        <end position="171"/>
    </location>
</feature>
<keyword evidence="3" id="KW-1185">Reference proteome</keyword>
<keyword evidence="1" id="KW-0812">Transmembrane</keyword>
<gene>
    <name evidence="2" type="ORF">ELS82_22525</name>
</gene>